<dbReference type="InterPro" id="IPR036514">
    <property type="entry name" value="SGNH_hydro_sf"/>
</dbReference>
<evidence type="ECO:0000313" key="3">
    <source>
        <dbReference type="EMBL" id="CUG64280.1"/>
    </source>
</evidence>
<protein>
    <submittedName>
        <fullName evidence="3">Lipase-like, putative</fullName>
    </submittedName>
</protein>
<proteinExistence type="predicted"/>
<accession>A0A0S4J340</accession>
<name>A0A0S4J340_BODSA</name>
<dbReference type="PANTHER" id="PTHR30383">
    <property type="entry name" value="THIOESTERASE 1/PROTEASE 1/LYSOPHOSPHOLIPASE L1"/>
    <property type="match status" value="1"/>
</dbReference>
<sequence>MVKLRTAATHLSVIIVLLAAIHLLLGNKKQIIVPEDPWCDQWRDPEHRIVISCLGDSITFGDGSHHVGIPVKASRAGRGNFPMAMHGMMMKALLRNARELRCANSPKNEQLVVHNFGVPGATLTPSSLQYEMTEEFRKALTVEATLVIIMLGTNDSREWLNETHFMTHYQRLVRSVRRDNSKLPVMVLSPPPCYPESALFLKTGKCKPVFGINCDVVRRDVSNACRRAVVEGDPFMMFIDVFGSLVNSSATRRNLDDHFRQNRCPSKLARHTDSIISLFSDGVHPTQVTSHQIADIVSVRVSQYLGVI</sequence>
<feature type="domain" description="SGNH hydrolase-type esterase" evidence="2">
    <location>
        <begin position="53"/>
        <end position="197"/>
    </location>
</feature>
<feature type="signal peptide" evidence="1">
    <location>
        <begin position="1"/>
        <end position="26"/>
    </location>
</feature>
<dbReference type="EMBL" id="CYKH01000911">
    <property type="protein sequence ID" value="CUG64280.1"/>
    <property type="molecule type" value="Genomic_DNA"/>
</dbReference>
<evidence type="ECO:0000313" key="4">
    <source>
        <dbReference type="Proteomes" id="UP000051952"/>
    </source>
</evidence>
<feature type="chain" id="PRO_5006621826" evidence="1">
    <location>
        <begin position="27"/>
        <end position="308"/>
    </location>
</feature>
<keyword evidence="4" id="KW-1185">Reference proteome</keyword>
<dbReference type="Pfam" id="PF13472">
    <property type="entry name" value="Lipase_GDSL_2"/>
    <property type="match status" value="1"/>
</dbReference>
<reference evidence="4" key="1">
    <citation type="submission" date="2015-09" db="EMBL/GenBank/DDBJ databases">
        <authorList>
            <consortium name="Pathogen Informatics"/>
        </authorList>
    </citation>
    <scope>NUCLEOTIDE SEQUENCE [LARGE SCALE GENOMIC DNA]</scope>
    <source>
        <strain evidence="4">Lake Konstanz</strain>
    </source>
</reference>
<dbReference type="InterPro" id="IPR013830">
    <property type="entry name" value="SGNH_hydro"/>
</dbReference>
<dbReference type="VEuPathDB" id="TriTrypDB:BSAL_82475"/>
<organism evidence="3 4">
    <name type="scientific">Bodo saltans</name>
    <name type="common">Flagellated protozoan</name>
    <dbReference type="NCBI Taxonomy" id="75058"/>
    <lineage>
        <taxon>Eukaryota</taxon>
        <taxon>Discoba</taxon>
        <taxon>Euglenozoa</taxon>
        <taxon>Kinetoplastea</taxon>
        <taxon>Metakinetoplastina</taxon>
        <taxon>Eubodonida</taxon>
        <taxon>Bodonidae</taxon>
        <taxon>Bodo</taxon>
    </lineage>
</organism>
<evidence type="ECO:0000259" key="2">
    <source>
        <dbReference type="Pfam" id="PF13472"/>
    </source>
</evidence>
<gene>
    <name evidence="3" type="ORF">BSAL_82475</name>
</gene>
<evidence type="ECO:0000256" key="1">
    <source>
        <dbReference type="SAM" id="SignalP"/>
    </source>
</evidence>
<dbReference type="Proteomes" id="UP000051952">
    <property type="component" value="Unassembled WGS sequence"/>
</dbReference>
<dbReference type="SUPFAM" id="SSF52266">
    <property type="entry name" value="SGNH hydrolase"/>
    <property type="match status" value="1"/>
</dbReference>
<dbReference type="Gene3D" id="3.40.50.1110">
    <property type="entry name" value="SGNH hydrolase"/>
    <property type="match status" value="1"/>
</dbReference>
<dbReference type="InterPro" id="IPR051532">
    <property type="entry name" value="Ester_Hydrolysis_Enzymes"/>
</dbReference>
<keyword evidence="1" id="KW-0732">Signal</keyword>
<dbReference type="AlphaFoldDB" id="A0A0S4J340"/>